<evidence type="ECO:0000313" key="2">
    <source>
        <dbReference type="EMBL" id="MCC2211354.1"/>
    </source>
</evidence>
<gene>
    <name evidence="2" type="ORF">LKE05_11215</name>
</gene>
<evidence type="ECO:0000313" key="3">
    <source>
        <dbReference type="Proteomes" id="UP001198242"/>
    </source>
</evidence>
<reference evidence="2 3" key="1">
    <citation type="submission" date="2021-10" db="EMBL/GenBank/DDBJ databases">
        <title>Anaerobic single-cell dispensing facilitates the cultivation of human gut bacteria.</title>
        <authorList>
            <person name="Afrizal A."/>
        </authorList>
    </citation>
    <scope>NUCLEOTIDE SEQUENCE [LARGE SCALE GENOMIC DNA]</scope>
    <source>
        <strain evidence="2 3">CLA-AA-H232</strain>
    </source>
</reference>
<comment type="caution">
    <text evidence="2">The sequence shown here is derived from an EMBL/GenBank/DDBJ whole genome shotgun (WGS) entry which is preliminary data.</text>
</comment>
<feature type="region of interest" description="Disordered" evidence="1">
    <location>
        <begin position="138"/>
        <end position="197"/>
    </location>
</feature>
<dbReference type="EMBL" id="JAJEQM010000016">
    <property type="protein sequence ID" value="MCC2211354.1"/>
    <property type="molecule type" value="Genomic_DNA"/>
</dbReference>
<feature type="compositionally biased region" description="Basic and acidic residues" evidence="1">
    <location>
        <begin position="147"/>
        <end position="156"/>
    </location>
</feature>
<dbReference type="Proteomes" id="UP001198242">
    <property type="component" value="Unassembled WGS sequence"/>
</dbReference>
<keyword evidence="3" id="KW-1185">Reference proteome</keyword>
<proteinExistence type="predicted"/>
<evidence type="ECO:0000256" key="1">
    <source>
        <dbReference type="SAM" id="MobiDB-lite"/>
    </source>
</evidence>
<organism evidence="2 3">
    <name type="scientific">Hominilimicola fabiformis</name>
    <dbReference type="NCBI Taxonomy" id="2885356"/>
    <lineage>
        <taxon>Bacteria</taxon>
        <taxon>Bacillati</taxon>
        <taxon>Bacillota</taxon>
        <taxon>Clostridia</taxon>
        <taxon>Eubacteriales</taxon>
        <taxon>Oscillospiraceae</taxon>
        <taxon>Hominilimicola</taxon>
    </lineage>
</organism>
<name>A0AAE3E0I7_9FIRM</name>
<protein>
    <submittedName>
        <fullName evidence="2">Uncharacterized protein</fullName>
    </submittedName>
</protein>
<dbReference type="AlphaFoldDB" id="A0AAE3E0I7"/>
<dbReference type="RefSeq" id="WP_308456927.1">
    <property type="nucleotide sequence ID" value="NZ_JAJEQM010000016.1"/>
</dbReference>
<accession>A0AAE3E0I7</accession>
<feature type="compositionally biased region" description="Basic and acidic residues" evidence="1">
    <location>
        <begin position="165"/>
        <end position="196"/>
    </location>
</feature>
<sequence length="392" mass="44802">MISIISAFGGQHIQDALYKDMQGQNMVFSLEDCSNGISLIMAVEQHPDVDVIVIGHTVVKDIETYLSQIREITKTARIVLLLNGKRHQYIQEQYEGYNRRYNVEDIIFEGDGIDKLKILSIMNKGRLTVEQEIKEEIHAENPSLAEKPVEKSKENSIENQTGKSDVAEFDIKPEAKPKREKPEKLKREKPKREKTPVIDIKPKKKKVLQHKSADKCTVISLFGTTHGAGVTNMTASLAEYLVMNGKKVIAFNLSGGDEFRYINGQAQYRDVKSFDISEFEKDYDVILIDLGTPYRISSGGKYNGFSDGYDYRNIEFLKKSSLQIVMSLSDAWHIKKCEYFLTDEQWAGQISNSYIFLFDTEPPKSLQKYAVNMFDRNSQSFAEEIARLFLTE</sequence>